<dbReference type="EMBL" id="CP030085">
    <property type="protein sequence ID" value="AWW49907.1"/>
    <property type="molecule type" value="Genomic_DNA"/>
</dbReference>
<dbReference type="EMBL" id="QMCH01000003">
    <property type="protein sequence ID" value="RAZ42110.1"/>
    <property type="molecule type" value="Genomic_DNA"/>
</dbReference>
<reference evidence="2 4" key="2">
    <citation type="submission" date="2018-06" db="EMBL/GenBank/DDBJ databases">
        <title>Genome of strain Polynucleobacter sp. FUKU-NW-11.</title>
        <authorList>
            <person name="Hahn M.W."/>
        </authorList>
    </citation>
    <scope>NUCLEOTIDE SEQUENCE [LARGE SCALE GENOMIC DNA]</scope>
    <source>
        <strain evidence="2">FUKU-NW-11</strain>
        <strain evidence="4">FUKU-NW11</strain>
    </source>
</reference>
<evidence type="ECO:0000313" key="2">
    <source>
        <dbReference type="EMBL" id="RAZ42110.1"/>
    </source>
</evidence>
<dbReference type="Proteomes" id="UP000251072">
    <property type="component" value="Unassembled WGS sequence"/>
</dbReference>
<dbReference type="RefSeq" id="WP_112237987.1">
    <property type="nucleotide sequence ID" value="NZ_CBCSBS010000001.1"/>
</dbReference>
<dbReference type="AlphaFoldDB" id="A0A2Z4JSY9"/>
<evidence type="ECO:0000313" key="4">
    <source>
        <dbReference type="Proteomes" id="UP000251072"/>
    </source>
</evidence>
<evidence type="ECO:0000313" key="3">
    <source>
        <dbReference type="Proteomes" id="UP000248592"/>
    </source>
</evidence>
<protein>
    <recommendedName>
        <fullName evidence="5">BrnA antitoxin family protein</fullName>
    </recommendedName>
</protein>
<dbReference type="InterPro" id="IPR025528">
    <property type="entry name" value="BrnA_antitoxin"/>
</dbReference>
<keyword evidence="4" id="KW-1185">Reference proteome</keyword>
<dbReference type="Pfam" id="PF14384">
    <property type="entry name" value="BrnA_antitoxin"/>
    <property type="match status" value="1"/>
</dbReference>
<evidence type="ECO:0008006" key="5">
    <source>
        <dbReference type="Google" id="ProtNLM"/>
    </source>
</evidence>
<proteinExistence type="predicted"/>
<gene>
    <name evidence="2" type="ORF">DP176_05935</name>
    <name evidence="1" type="ORF">Pas1_05680</name>
</gene>
<accession>A0A2Z4JSY9</accession>
<sequence>MNVKLKNTQKEWIDSDDAPEISAADLQRGVWSVEGKVVSEKEGRKAFAKRLRGRPVGSVSKSPKTLTTIRLSAEVIEQFKAAGAGWQTKIDLALKDWLLTHRP</sequence>
<dbReference type="OrthoDB" id="9796641at2"/>
<name>A0A2Z4JSY9_9BURK</name>
<dbReference type="GeneID" id="66832014"/>
<reference evidence="3" key="1">
    <citation type="submission" date="2018-06" db="EMBL/GenBank/DDBJ databases">
        <title>Description of a new Polynucleobacter species.</title>
        <authorList>
            <person name="Hahn M.W."/>
        </authorList>
    </citation>
    <scope>NUCLEOTIDE SEQUENCE [LARGE SCALE GENOMIC DNA]</scope>
    <source>
        <strain evidence="3">MG-25-Pas1-D2</strain>
    </source>
</reference>
<reference evidence="1" key="3">
    <citation type="journal article" date="2019" name="Int. J. Syst. Evol. Microbiol.">
        <title>Polynucleobacter paneuropaeus sp. nov., characterized by six strains isolated from freshwater lakes located along a 3000 km north-south cross-section across Europe.</title>
        <authorList>
            <person name="Hoetzinger M."/>
            <person name="Schmidt J."/>
            <person name="Pitt A."/>
            <person name="Koll U."/>
            <person name="Lang E."/>
            <person name="Hahn M.W."/>
        </authorList>
    </citation>
    <scope>NUCLEOTIDE SEQUENCE</scope>
    <source>
        <strain evidence="1">MG-25-Pas1-D2</strain>
    </source>
</reference>
<organism evidence="1 3">
    <name type="scientific">Polynucleobacter paneuropaeus</name>
    <dbReference type="NCBI Taxonomy" id="2527775"/>
    <lineage>
        <taxon>Bacteria</taxon>
        <taxon>Pseudomonadati</taxon>
        <taxon>Pseudomonadota</taxon>
        <taxon>Betaproteobacteria</taxon>
        <taxon>Burkholderiales</taxon>
        <taxon>Burkholderiaceae</taxon>
        <taxon>Polynucleobacter</taxon>
    </lineage>
</organism>
<dbReference type="Proteomes" id="UP000248592">
    <property type="component" value="Chromosome"/>
</dbReference>
<evidence type="ECO:0000313" key="1">
    <source>
        <dbReference type="EMBL" id="AWW49907.1"/>
    </source>
</evidence>